<evidence type="ECO:0000313" key="3">
    <source>
        <dbReference type="Proteomes" id="UP000006663"/>
    </source>
</evidence>
<name>E4NPD5_HALBP</name>
<proteinExistence type="predicted"/>
<protein>
    <submittedName>
        <fullName evidence="1">Uncharacterized protein</fullName>
    </submittedName>
</protein>
<evidence type="ECO:0000313" key="1">
    <source>
        <dbReference type="EMBL" id="ADQ66490.1"/>
    </source>
</evidence>
<dbReference type="AlphaFoldDB" id="E4NPD5"/>
<dbReference type="EMBL" id="AOHT01000006">
    <property type="protein sequence ID" value="ELY31208.1"/>
    <property type="molecule type" value="Genomic_DNA"/>
</dbReference>
<reference evidence="2 4" key="2">
    <citation type="journal article" date="2014" name="PLoS Genet.">
        <title>Phylogenetically driven sequencing of extremely halophilic archaea reveals strategies for static and dynamic osmo-response.</title>
        <authorList>
            <person name="Becker E.A."/>
            <person name="Seitzer P.M."/>
            <person name="Tritt A."/>
            <person name="Larsen D."/>
            <person name="Krusor M."/>
            <person name="Yao A.I."/>
            <person name="Wu D."/>
            <person name="Madern D."/>
            <person name="Eisen J.A."/>
            <person name="Darling A.E."/>
            <person name="Facciotti M.T."/>
        </authorList>
    </citation>
    <scope>NUCLEOTIDE SEQUENCE [LARGE SCALE GENOMIC DNA]</scope>
    <source>
        <strain evidence="2 4">DSM 11551</strain>
    </source>
</reference>
<dbReference type="RefSeq" id="WP_006053714.1">
    <property type="nucleotide sequence ID" value="NC_014729.1"/>
</dbReference>
<accession>E4NPD5</accession>
<dbReference type="EMBL" id="CP001690">
    <property type="protein sequence ID" value="ADQ66490.1"/>
    <property type="molecule type" value="Genomic_DNA"/>
</dbReference>
<dbReference type="eggNOG" id="arCOG13184">
    <property type="taxonomic scope" value="Archaea"/>
</dbReference>
<reference evidence="1 3" key="1">
    <citation type="journal article" date="2009" name="Stand. Genomic Sci.">
        <title>Complete genome sequence of Halogeometricum borinquense type strain (PR3).</title>
        <authorList>
            <person name="Malfatti S."/>
            <person name="Tindall B.J."/>
            <person name="Schneider S."/>
            <person name="Fahnrich R."/>
            <person name="Lapidus A."/>
            <person name="Labuttii K."/>
            <person name="Copeland A."/>
            <person name="Glavina Del Rio T."/>
            <person name="Nolan M."/>
            <person name="Chen F."/>
            <person name="Lucas S."/>
            <person name="Tice H."/>
            <person name="Cheng J.F."/>
            <person name="Bruce D."/>
            <person name="Goodwin L."/>
            <person name="Pitluck S."/>
            <person name="Anderson I."/>
            <person name="Pati A."/>
            <person name="Ivanova N."/>
            <person name="Mavromatis K."/>
            <person name="Chen A."/>
            <person name="Palaniappan K."/>
            <person name="D'haeseleer P."/>
            <person name="Goker M."/>
            <person name="Bristow J."/>
            <person name="Eisen J.A."/>
            <person name="Markowitz V."/>
            <person name="Hugenholtz P."/>
            <person name="Kyrpides N.C."/>
            <person name="Klenk H.P."/>
            <person name="Chain P."/>
        </authorList>
    </citation>
    <scope>NUCLEOTIDE SEQUENCE [LARGE SCALE GENOMIC DNA]</scope>
    <source>
        <strain evidence="3">ATCC 700274 / DSM 11551 / JCM 10706 / KCTC 4070 / PR3</strain>
        <strain evidence="1">PR 3</strain>
    </source>
</reference>
<dbReference type="KEGG" id="hbo:Hbor_08950"/>
<evidence type="ECO:0000313" key="4">
    <source>
        <dbReference type="Proteomes" id="UP000011585"/>
    </source>
</evidence>
<evidence type="ECO:0000313" key="2">
    <source>
        <dbReference type="EMBL" id="ELY31208.1"/>
    </source>
</evidence>
<organism evidence="1 3">
    <name type="scientific">Halogeometricum borinquense (strain ATCC 700274 / DSM 11551 / JCM 10706 / KCTC 4070 / PR3)</name>
    <dbReference type="NCBI Taxonomy" id="469382"/>
    <lineage>
        <taxon>Archaea</taxon>
        <taxon>Methanobacteriati</taxon>
        <taxon>Methanobacteriota</taxon>
        <taxon>Stenosarchaea group</taxon>
        <taxon>Halobacteria</taxon>
        <taxon>Halobacteriales</taxon>
        <taxon>Haloferacaceae</taxon>
        <taxon>Halogeometricum</taxon>
    </lineage>
</organism>
<keyword evidence="3" id="KW-1185">Reference proteome</keyword>
<dbReference type="GeneID" id="79382648"/>
<dbReference type="Proteomes" id="UP000011585">
    <property type="component" value="Unassembled WGS sequence"/>
</dbReference>
<gene>
    <name evidence="1" type="ordered locus">Hbor_08950</name>
    <name evidence="2" type="ORF">C499_01990</name>
</gene>
<sequence>MLLSGGLGIVAVRAVKYDLLPAIRRLRADPSGALRAVWDQF</sequence>
<dbReference type="Proteomes" id="UP000006663">
    <property type="component" value="Chromosome"/>
</dbReference>
<dbReference type="HOGENOM" id="CLU_3263662_0_0_2"/>